<name>A0A5B7C3T3_DAVIN</name>
<sequence>MEREDHSSIDVEDPDTPLVRSIRKMLDGLPPQSPECCIFRVPKNLRNVNAKAYTPQIVSIGPLHHGDKDLQAMEELKLRYLHAFLDRTEMNLEKCVKEIKVWEERARSFYSESIKLSSDEFVKMILVDSGFIIEVILRFHSPKWKLPEIIDVLADMILIENQLPFFVIESLYKLAFASHQQQDLHSLVGLSIKYFKYLLPLNYIPEMISSSEVKHFVDLIRMCLLRASRGSLKARTGMYMSIGNATELHHAGVKFMKSPSNCLLDMQFTGGLLEIPQLSVQDMTESLLRNLIVLELYCYRFDSYILDYVCFMDNLIDTPKDVDLLIQNEIIQCCLGVNFEVAALFNNLTRETTLLGGFYFSDLYGDLNAYCKIPWHNWKAILKRDYFSTPFRGASTVAAVILLVLTFLQTICSILSL</sequence>
<organism evidence="2">
    <name type="scientific">Davidia involucrata</name>
    <name type="common">Dove tree</name>
    <dbReference type="NCBI Taxonomy" id="16924"/>
    <lineage>
        <taxon>Eukaryota</taxon>
        <taxon>Viridiplantae</taxon>
        <taxon>Streptophyta</taxon>
        <taxon>Embryophyta</taxon>
        <taxon>Tracheophyta</taxon>
        <taxon>Spermatophyta</taxon>
        <taxon>Magnoliopsida</taxon>
        <taxon>eudicotyledons</taxon>
        <taxon>Gunneridae</taxon>
        <taxon>Pentapetalae</taxon>
        <taxon>asterids</taxon>
        <taxon>Cornales</taxon>
        <taxon>Nyssaceae</taxon>
        <taxon>Davidia</taxon>
    </lineage>
</organism>
<dbReference type="InterPro" id="IPR004158">
    <property type="entry name" value="DUF247_pln"/>
</dbReference>
<dbReference type="Pfam" id="PF03140">
    <property type="entry name" value="DUF247"/>
    <property type="match status" value="1"/>
</dbReference>
<feature type="transmembrane region" description="Helical" evidence="1">
    <location>
        <begin position="393"/>
        <end position="415"/>
    </location>
</feature>
<keyword evidence="1" id="KW-0812">Transmembrane</keyword>
<dbReference type="EMBL" id="GHES01045343">
    <property type="protein sequence ID" value="MPA75902.1"/>
    <property type="molecule type" value="Transcribed_RNA"/>
</dbReference>
<evidence type="ECO:0000313" key="2">
    <source>
        <dbReference type="EMBL" id="MPA75902.1"/>
    </source>
</evidence>
<proteinExistence type="predicted"/>
<dbReference type="AlphaFoldDB" id="A0A5B7C3T3"/>
<reference evidence="2" key="1">
    <citation type="submission" date="2019-08" db="EMBL/GenBank/DDBJ databases">
        <title>Reference gene set and small RNA set construction with multiple tissues from Davidia involucrata Baill.</title>
        <authorList>
            <person name="Yang H."/>
            <person name="Zhou C."/>
            <person name="Li G."/>
            <person name="Wang J."/>
            <person name="Gao P."/>
            <person name="Wang M."/>
            <person name="Wang R."/>
            <person name="Zhao Y."/>
        </authorList>
    </citation>
    <scope>NUCLEOTIDE SEQUENCE</scope>
    <source>
        <tissue evidence="2">Mixed with DoveR01_LX</tissue>
    </source>
</reference>
<gene>
    <name evidence="2" type="ORF">Din_045343</name>
</gene>
<keyword evidence="1" id="KW-1133">Transmembrane helix</keyword>
<keyword evidence="1" id="KW-0472">Membrane</keyword>
<evidence type="ECO:0000256" key="1">
    <source>
        <dbReference type="SAM" id="Phobius"/>
    </source>
</evidence>
<dbReference type="PANTHER" id="PTHR31170">
    <property type="entry name" value="BNAC04G53230D PROTEIN"/>
    <property type="match status" value="1"/>
</dbReference>
<protein>
    <submittedName>
        <fullName evidence="2">Uncharacterized protein</fullName>
    </submittedName>
</protein>
<dbReference type="PANTHER" id="PTHR31170:SF25">
    <property type="entry name" value="BNAA09G04570D PROTEIN"/>
    <property type="match status" value="1"/>
</dbReference>
<accession>A0A5B7C3T3</accession>